<gene>
    <name evidence="8" type="ORF">L486_02056</name>
</gene>
<evidence type="ECO:0000256" key="1">
    <source>
        <dbReference type="ARBA" id="ARBA00004123"/>
    </source>
</evidence>
<dbReference type="GO" id="GO:0000981">
    <property type="term" value="F:DNA-binding transcription factor activity, RNA polymerase II-specific"/>
    <property type="evidence" value="ECO:0007669"/>
    <property type="project" value="InterPro"/>
</dbReference>
<dbReference type="SMART" id="SM00066">
    <property type="entry name" value="GAL4"/>
    <property type="match status" value="1"/>
</dbReference>
<keyword evidence="2" id="KW-0479">Metal-binding</keyword>
<keyword evidence="9" id="KW-1185">Reference proteome</keyword>
<accession>A0A1B9IV28</accession>
<dbReference type="InterPro" id="IPR036864">
    <property type="entry name" value="Zn2-C6_fun-type_DNA-bd_sf"/>
</dbReference>
<dbReference type="CDD" id="cd00067">
    <property type="entry name" value="GAL4"/>
    <property type="match status" value="1"/>
</dbReference>
<dbReference type="GO" id="GO:0005634">
    <property type="term" value="C:nucleus"/>
    <property type="evidence" value="ECO:0007669"/>
    <property type="project" value="UniProtKB-SubCell"/>
</dbReference>
<evidence type="ECO:0000256" key="6">
    <source>
        <dbReference type="SAM" id="MobiDB-lite"/>
    </source>
</evidence>
<dbReference type="EMBL" id="KI669460">
    <property type="protein sequence ID" value="OCF59391.1"/>
    <property type="molecule type" value="Genomic_DNA"/>
</dbReference>
<dbReference type="InterPro" id="IPR050815">
    <property type="entry name" value="TF_fung"/>
</dbReference>
<evidence type="ECO:0000256" key="5">
    <source>
        <dbReference type="ARBA" id="ARBA00023242"/>
    </source>
</evidence>
<dbReference type="PANTHER" id="PTHR47338">
    <property type="entry name" value="ZN(II)2CYS6 TRANSCRIPTION FACTOR (EUROFUNG)-RELATED"/>
    <property type="match status" value="1"/>
</dbReference>
<comment type="subcellular location">
    <subcellularLocation>
        <location evidence="1">Nucleus</location>
    </subcellularLocation>
</comment>
<dbReference type="OrthoDB" id="4036575at2759"/>
<feature type="domain" description="Zn(2)-C6 fungal-type" evidence="7">
    <location>
        <begin position="33"/>
        <end position="66"/>
    </location>
</feature>
<dbReference type="PROSITE" id="PS00463">
    <property type="entry name" value="ZN2_CY6_FUNGAL_1"/>
    <property type="match status" value="2"/>
</dbReference>
<feature type="compositionally biased region" description="Polar residues" evidence="6">
    <location>
        <begin position="1"/>
        <end position="25"/>
    </location>
</feature>
<dbReference type="Gene3D" id="4.10.240.10">
    <property type="entry name" value="Zn(2)-C6 fungal-type DNA-binding domain"/>
    <property type="match status" value="2"/>
</dbReference>
<dbReference type="Proteomes" id="UP000092583">
    <property type="component" value="Unassembled WGS sequence"/>
</dbReference>
<evidence type="ECO:0000256" key="4">
    <source>
        <dbReference type="ARBA" id="ARBA00023163"/>
    </source>
</evidence>
<reference evidence="8 9" key="1">
    <citation type="submission" date="2013-07" db="EMBL/GenBank/DDBJ databases">
        <title>The Genome Sequence of Kwoniella mangroviensis CBS10435.</title>
        <authorList>
            <consortium name="The Broad Institute Genome Sequencing Platform"/>
            <person name="Cuomo C."/>
            <person name="Litvintseva A."/>
            <person name="Chen Y."/>
            <person name="Heitman J."/>
            <person name="Sun S."/>
            <person name="Springer D."/>
            <person name="Dromer F."/>
            <person name="Young S.K."/>
            <person name="Zeng Q."/>
            <person name="Gargeya S."/>
            <person name="Fitzgerald M."/>
            <person name="Abouelleil A."/>
            <person name="Alvarado L."/>
            <person name="Berlin A.M."/>
            <person name="Chapman S.B."/>
            <person name="Dewar J."/>
            <person name="Goldberg J."/>
            <person name="Griggs A."/>
            <person name="Gujja S."/>
            <person name="Hansen M."/>
            <person name="Howarth C."/>
            <person name="Imamovic A."/>
            <person name="Larimer J."/>
            <person name="McCowan C."/>
            <person name="Murphy C."/>
            <person name="Pearson M."/>
            <person name="Priest M."/>
            <person name="Roberts A."/>
            <person name="Saif S."/>
            <person name="Shea T."/>
            <person name="Sykes S."/>
            <person name="Wortman J."/>
            <person name="Nusbaum C."/>
            <person name="Birren B."/>
        </authorList>
    </citation>
    <scope>NUCLEOTIDE SEQUENCE [LARGE SCALE GENOMIC DNA]</scope>
    <source>
        <strain evidence="8 9">CBS 10435</strain>
    </source>
</reference>
<keyword evidence="3" id="KW-0805">Transcription regulation</keyword>
<evidence type="ECO:0000256" key="3">
    <source>
        <dbReference type="ARBA" id="ARBA00023015"/>
    </source>
</evidence>
<evidence type="ECO:0000259" key="7">
    <source>
        <dbReference type="PROSITE" id="PS50048"/>
    </source>
</evidence>
<feature type="region of interest" description="Disordered" evidence="6">
    <location>
        <begin position="1"/>
        <end position="29"/>
    </location>
</feature>
<keyword evidence="4" id="KW-0804">Transcription</keyword>
<dbReference type="PANTHER" id="PTHR47338:SF5">
    <property type="entry name" value="ZN(II)2CYS6 TRANSCRIPTION FACTOR (EUROFUNG)"/>
    <property type="match status" value="1"/>
</dbReference>
<evidence type="ECO:0000256" key="2">
    <source>
        <dbReference type="ARBA" id="ARBA00022723"/>
    </source>
</evidence>
<organism evidence="8 9">
    <name type="scientific">Kwoniella mangroviensis CBS 10435</name>
    <dbReference type="NCBI Taxonomy" id="1331196"/>
    <lineage>
        <taxon>Eukaryota</taxon>
        <taxon>Fungi</taxon>
        <taxon>Dikarya</taxon>
        <taxon>Basidiomycota</taxon>
        <taxon>Agaricomycotina</taxon>
        <taxon>Tremellomycetes</taxon>
        <taxon>Tremellales</taxon>
        <taxon>Cryptococcaceae</taxon>
        <taxon>Kwoniella</taxon>
    </lineage>
</organism>
<keyword evidence="5" id="KW-0539">Nucleus</keyword>
<feature type="region of interest" description="Disordered" evidence="6">
    <location>
        <begin position="104"/>
        <end position="130"/>
    </location>
</feature>
<evidence type="ECO:0000313" key="9">
    <source>
        <dbReference type="Proteomes" id="UP000092583"/>
    </source>
</evidence>
<dbReference type="InterPro" id="IPR001138">
    <property type="entry name" value="Zn2Cys6_DnaBD"/>
</dbReference>
<reference evidence="9" key="2">
    <citation type="submission" date="2013-12" db="EMBL/GenBank/DDBJ databases">
        <title>Evolution of pathogenesis and genome organization in the Tremellales.</title>
        <authorList>
            <person name="Cuomo C."/>
            <person name="Litvintseva A."/>
            <person name="Heitman J."/>
            <person name="Chen Y."/>
            <person name="Sun S."/>
            <person name="Springer D."/>
            <person name="Dromer F."/>
            <person name="Young S."/>
            <person name="Zeng Q."/>
            <person name="Chapman S."/>
            <person name="Gujja S."/>
            <person name="Saif S."/>
            <person name="Birren B."/>
        </authorList>
    </citation>
    <scope>NUCLEOTIDE SEQUENCE [LARGE SCALE GENOMIC DNA]</scope>
    <source>
        <strain evidence="9">CBS 10435</strain>
    </source>
</reference>
<sequence length="360" mass="39569">MSSFQSTPDSNRYSRTSAPEQSTHGASEKNKVACLTCRRGKTKCETTEGKESCKRCTRLKKSNCSLSSDARPFASVAEQVASYLKIYRYSKDFIAKGAVSSNNSFLSPTSVSRPRSMSPSRVTKPRSTAQADAALGWGDKSSCGNCRRRKIKCRTLPGQEECEYCSKDESKTCSFGMNRAMRHEVKSRQALLDKRIYELDKRELSDLLSYEGGLSKVNNELVSVIGPQFSLVASQTPADSHFPSSLPPQSSDLPALLAEDVGPITAYLQTEEGRQLLSDYLEEIEQGTNNHGSERTVSTMEVSPVAVFAPPISDDGGFDAIDPTVGMSDDSSLESLLFSSLDELFPTHITGYQQDQYFPF</sequence>
<name>A0A1B9IV28_9TREE</name>
<evidence type="ECO:0000313" key="8">
    <source>
        <dbReference type="EMBL" id="OCF59391.1"/>
    </source>
</evidence>
<proteinExistence type="predicted"/>
<protein>
    <recommendedName>
        <fullName evidence="7">Zn(2)-C6 fungal-type domain-containing protein</fullName>
    </recommendedName>
</protein>
<dbReference type="PROSITE" id="PS50048">
    <property type="entry name" value="ZN2_CY6_FUNGAL_2"/>
    <property type="match status" value="2"/>
</dbReference>
<dbReference type="GO" id="GO:0008270">
    <property type="term" value="F:zinc ion binding"/>
    <property type="evidence" value="ECO:0007669"/>
    <property type="project" value="InterPro"/>
</dbReference>
<feature type="domain" description="Zn(2)-C6 fungal-type" evidence="7">
    <location>
        <begin position="142"/>
        <end position="175"/>
    </location>
</feature>
<feature type="compositionally biased region" description="Low complexity" evidence="6">
    <location>
        <begin position="107"/>
        <end position="122"/>
    </location>
</feature>
<dbReference type="SUPFAM" id="SSF57701">
    <property type="entry name" value="Zn2/Cys6 DNA-binding domain"/>
    <property type="match status" value="1"/>
</dbReference>
<dbReference type="AlphaFoldDB" id="A0A1B9IV28"/>